<evidence type="ECO:0000256" key="4">
    <source>
        <dbReference type="ARBA" id="ARBA00022989"/>
    </source>
</evidence>
<sequence length="316" mass="34866">MLSGGTKLLLTLLGGSAVAAGGAAAYAKYDPKFQVTLEQNLPYAEEVFKFIPDWKTPPYSEQEKSVKEVKEKSLMTKKLERDSVKKEETTSKPVVMKEPAADEKLEEIPVSKAQTQELSAKKRTDDKKAAQEKVLQEAEVTVSLNRALEERIVSRKESLERLARDAIAAQLLAVEAVKQHTQKLYKALDEPSDAEDKSMWVEINATSEARDKALNNASTTAADVKVNIEELKAAVADGQANKLTAQNPSLLPAEEAISRILYQIQTAETEVAKALGESNVVSEYKDIIEKGKEQFKKELEAILPDVKLGEKYTTLC</sequence>
<evidence type="ECO:0000256" key="3">
    <source>
        <dbReference type="ARBA" id="ARBA00022792"/>
    </source>
</evidence>
<gene>
    <name evidence="11" type="primary">LOC106475701</name>
</gene>
<dbReference type="Pfam" id="PF09731">
    <property type="entry name" value="Mitofilin"/>
    <property type="match status" value="1"/>
</dbReference>
<evidence type="ECO:0000256" key="8">
    <source>
        <dbReference type="SAM" id="MobiDB-lite"/>
    </source>
</evidence>
<evidence type="ECO:0000256" key="9">
    <source>
        <dbReference type="SAM" id="SignalP"/>
    </source>
</evidence>
<feature type="compositionally biased region" description="Basic and acidic residues" evidence="8">
    <location>
        <begin position="80"/>
        <end position="90"/>
    </location>
</feature>
<evidence type="ECO:0000256" key="5">
    <source>
        <dbReference type="ARBA" id="ARBA00023128"/>
    </source>
</evidence>
<evidence type="ECO:0000256" key="6">
    <source>
        <dbReference type="ARBA" id="ARBA00023136"/>
    </source>
</evidence>
<comment type="similarity">
    <text evidence="1 7">Belongs to the MICOS complex subunit Mic60 family.</text>
</comment>
<feature type="region of interest" description="Disordered" evidence="8">
    <location>
        <begin position="80"/>
        <end position="99"/>
    </location>
</feature>
<dbReference type="RefSeq" id="XP_022235462.1">
    <property type="nucleotide sequence ID" value="XM_022379754.1"/>
</dbReference>
<evidence type="ECO:0000313" key="11">
    <source>
        <dbReference type="RefSeq" id="XP_022235462.1"/>
    </source>
</evidence>
<keyword evidence="6" id="KW-0472">Membrane</keyword>
<feature type="signal peptide" evidence="9">
    <location>
        <begin position="1"/>
        <end position="24"/>
    </location>
</feature>
<comment type="function">
    <text evidence="7">Component of the MICOS complex, a large protein complex of the mitochondrial inner membrane that plays crucial roles in the maintenance of crista junctions, inner membrane architecture, and formation of contact sites to the outer membrane.</text>
</comment>
<evidence type="ECO:0000256" key="7">
    <source>
        <dbReference type="RuleBase" id="RU363000"/>
    </source>
</evidence>
<comment type="subcellular location">
    <subcellularLocation>
        <location evidence="7">Mitochondrion inner membrane</location>
        <topology evidence="7">Single-pass membrane protein</topology>
    </subcellularLocation>
</comment>
<keyword evidence="2 7" id="KW-0812">Transmembrane</keyword>
<dbReference type="PANTHER" id="PTHR15415">
    <property type="entry name" value="MITOFILIN"/>
    <property type="match status" value="1"/>
</dbReference>
<feature type="non-terminal residue" evidence="11">
    <location>
        <position position="316"/>
    </location>
</feature>
<feature type="chain" id="PRO_5046333207" description="MICOS complex subunit MIC60" evidence="9">
    <location>
        <begin position="25"/>
        <end position="316"/>
    </location>
</feature>
<keyword evidence="10" id="KW-1185">Reference proteome</keyword>
<dbReference type="Proteomes" id="UP000694941">
    <property type="component" value="Unplaced"/>
</dbReference>
<reference evidence="11" key="1">
    <citation type="submission" date="2025-08" db="UniProtKB">
        <authorList>
            <consortium name="RefSeq"/>
        </authorList>
    </citation>
    <scope>IDENTIFICATION</scope>
    <source>
        <tissue evidence="11">Muscle</tissue>
    </source>
</reference>
<dbReference type="GeneID" id="106475701"/>
<evidence type="ECO:0000256" key="1">
    <source>
        <dbReference type="ARBA" id="ARBA00010877"/>
    </source>
</evidence>
<protein>
    <recommendedName>
        <fullName evidence="7">MICOS complex subunit MIC60</fullName>
    </recommendedName>
    <alternativeName>
        <fullName evidence="7">Mitofilin</fullName>
    </alternativeName>
</protein>
<name>A0ABM1RVQ7_LIMPO</name>
<keyword evidence="5 7" id="KW-0496">Mitochondrion</keyword>
<accession>A0ABM1RVQ7</accession>
<evidence type="ECO:0000256" key="2">
    <source>
        <dbReference type="ARBA" id="ARBA00022692"/>
    </source>
</evidence>
<keyword evidence="3 7" id="KW-0999">Mitochondrion inner membrane</keyword>
<evidence type="ECO:0000313" key="10">
    <source>
        <dbReference type="Proteomes" id="UP000694941"/>
    </source>
</evidence>
<dbReference type="InterPro" id="IPR019133">
    <property type="entry name" value="MIC60"/>
</dbReference>
<dbReference type="PANTHER" id="PTHR15415:SF7">
    <property type="entry name" value="MICOS COMPLEX SUBUNIT MIC60"/>
    <property type="match status" value="1"/>
</dbReference>
<keyword evidence="4" id="KW-1133">Transmembrane helix</keyword>
<proteinExistence type="inferred from homology"/>
<comment type="subunit">
    <text evidence="7">Component of the mitochondrial contact site and cristae organizing system (MICOS) complex.</text>
</comment>
<organism evidence="10 11">
    <name type="scientific">Limulus polyphemus</name>
    <name type="common">Atlantic horseshoe crab</name>
    <dbReference type="NCBI Taxonomy" id="6850"/>
    <lineage>
        <taxon>Eukaryota</taxon>
        <taxon>Metazoa</taxon>
        <taxon>Ecdysozoa</taxon>
        <taxon>Arthropoda</taxon>
        <taxon>Chelicerata</taxon>
        <taxon>Merostomata</taxon>
        <taxon>Xiphosura</taxon>
        <taxon>Limulidae</taxon>
        <taxon>Limulus</taxon>
    </lineage>
</organism>
<keyword evidence="9" id="KW-0732">Signal</keyword>